<dbReference type="Pfam" id="PF00583">
    <property type="entry name" value="Acetyltransf_1"/>
    <property type="match status" value="1"/>
</dbReference>
<dbReference type="AlphaFoldDB" id="A0A9W6XDR6"/>
<dbReference type="GO" id="GO:0007064">
    <property type="term" value="P:mitotic sister chromatid cohesion"/>
    <property type="evidence" value="ECO:0007669"/>
    <property type="project" value="TreeGrafter"/>
</dbReference>
<dbReference type="EMBL" id="BSXT01000949">
    <property type="protein sequence ID" value="GMF36520.1"/>
    <property type="molecule type" value="Genomic_DNA"/>
</dbReference>
<dbReference type="InterPro" id="IPR051556">
    <property type="entry name" value="N-term/lysine_N-AcTrnsfr"/>
</dbReference>
<proteinExistence type="predicted"/>
<dbReference type="Gene3D" id="3.40.630.30">
    <property type="match status" value="1"/>
</dbReference>
<organism evidence="4 5">
    <name type="scientific">Phytophthora fragariaefolia</name>
    <dbReference type="NCBI Taxonomy" id="1490495"/>
    <lineage>
        <taxon>Eukaryota</taxon>
        <taxon>Sar</taxon>
        <taxon>Stramenopiles</taxon>
        <taxon>Oomycota</taxon>
        <taxon>Peronosporomycetes</taxon>
        <taxon>Peronosporales</taxon>
        <taxon>Peronosporaceae</taxon>
        <taxon>Phytophthora</taxon>
    </lineage>
</organism>
<evidence type="ECO:0000259" key="3">
    <source>
        <dbReference type="PROSITE" id="PS51186"/>
    </source>
</evidence>
<dbReference type="PROSITE" id="PS51186">
    <property type="entry name" value="GNAT"/>
    <property type="match status" value="1"/>
</dbReference>
<dbReference type="InterPro" id="IPR016181">
    <property type="entry name" value="Acyl_CoA_acyltransferase"/>
</dbReference>
<dbReference type="PANTHER" id="PTHR42919:SF8">
    <property type="entry name" value="N-ALPHA-ACETYLTRANSFERASE 50"/>
    <property type="match status" value="1"/>
</dbReference>
<comment type="caution">
    <text evidence="4">The sequence shown here is derived from an EMBL/GenBank/DDBJ whole genome shotgun (WGS) entry which is preliminary data.</text>
</comment>
<gene>
    <name evidence="4" type="ORF">Pfra01_000997700</name>
</gene>
<evidence type="ECO:0000256" key="1">
    <source>
        <dbReference type="ARBA" id="ARBA00022679"/>
    </source>
</evidence>
<dbReference type="SUPFAM" id="SSF55729">
    <property type="entry name" value="Acyl-CoA N-acyltransferases (Nat)"/>
    <property type="match status" value="1"/>
</dbReference>
<name>A0A9W6XDR6_9STRA</name>
<protein>
    <submittedName>
        <fullName evidence="4">Unnamed protein product</fullName>
    </submittedName>
</protein>
<dbReference type="OrthoDB" id="47374at2759"/>
<dbReference type="InterPro" id="IPR000182">
    <property type="entry name" value="GNAT_dom"/>
</dbReference>
<evidence type="ECO:0000313" key="5">
    <source>
        <dbReference type="Proteomes" id="UP001165121"/>
    </source>
</evidence>
<evidence type="ECO:0000256" key="2">
    <source>
        <dbReference type="ARBA" id="ARBA00023315"/>
    </source>
</evidence>
<feature type="domain" description="N-acetyltransferase" evidence="3">
    <location>
        <begin position="42"/>
        <end position="107"/>
    </location>
</feature>
<dbReference type="GO" id="GO:0008080">
    <property type="term" value="F:N-acetyltransferase activity"/>
    <property type="evidence" value="ECO:0007669"/>
    <property type="project" value="TreeGrafter"/>
</dbReference>
<sequence length="108" mass="12325">MTLGVLERYRRARIGKHDQSEEFWAKELIVTIACIGIAYAAGSRLLEGVVAQSIRDGVGQVYLHVQTSNTAALRFYLAHGFEATQILRNYYKRIKPPDCYVLRRQLNP</sequence>
<accession>A0A9W6XDR6</accession>
<dbReference type="Proteomes" id="UP001165121">
    <property type="component" value="Unassembled WGS sequence"/>
</dbReference>
<keyword evidence="2" id="KW-0012">Acyltransferase</keyword>
<dbReference type="GO" id="GO:0031415">
    <property type="term" value="C:NatA complex"/>
    <property type="evidence" value="ECO:0007669"/>
    <property type="project" value="TreeGrafter"/>
</dbReference>
<dbReference type="PANTHER" id="PTHR42919">
    <property type="entry name" value="N-ALPHA-ACETYLTRANSFERASE"/>
    <property type="match status" value="1"/>
</dbReference>
<keyword evidence="5" id="KW-1185">Reference proteome</keyword>
<reference evidence="4" key="1">
    <citation type="submission" date="2023-04" db="EMBL/GenBank/DDBJ databases">
        <title>Phytophthora fragariaefolia NBRC 109709.</title>
        <authorList>
            <person name="Ichikawa N."/>
            <person name="Sato H."/>
            <person name="Tonouchi N."/>
        </authorList>
    </citation>
    <scope>NUCLEOTIDE SEQUENCE</scope>
    <source>
        <strain evidence="4">NBRC 109709</strain>
    </source>
</reference>
<keyword evidence="1" id="KW-0808">Transferase</keyword>
<evidence type="ECO:0000313" key="4">
    <source>
        <dbReference type="EMBL" id="GMF36520.1"/>
    </source>
</evidence>